<evidence type="ECO:0000256" key="5">
    <source>
        <dbReference type="ARBA" id="ARBA00022737"/>
    </source>
</evidence>
<dbReference type="InterPro" id="IPR032675">
    <property type="entry name" value="LRR_dom_sf"/>
</dbReference>
<evidence type="ECO:0000256" key="7">
    <source>
        <dbReference type="ARBA" id="ARBA00023180"/>
    </source>
</evidence>
<dbReference type="Gene3D" id="1.10.510.10">
    <property type="entry name" value="Transferase(Phosphotransferase) domain 1"/>
    <property type="match status" value="1"/>
</dbReference>
<dbReference type="InterPro" id="IPR001245">
    <property type="entry name" value="Ser-Thr/Tyr_kinase_cat_dom"/>
</dbReference>
<dbReference type="InterPro" id="IPR011009">
    <property type="entry name" value="Kinase-like_dom_sf"/>
</dbReference>
<evidence type="ECO:0000256" key="6">
    <source>
        <dbReference type="ARBA" id="ARBA00023136"/>
    </source>
</evidence>
<dbReference type="Pfam" id="PF23598">
    <property type="entry name" value="LRR_14"/>
    <property type="match status" value="1"/>
</dbReference>
<keyword evidence="4 9" id="KW-0732">Signal</keyword>
<dbReference type="FunFam" id="3.30.200.20:FF:000433">
    <property type="entry name" value="Predicted protein"/>
    <property type="match status" value="1"/>
</dbReference>
<feature type="signal peptide" evidence="9">
    <location>
        <begin position="1"/>
        <end position="26"/>
    </location>
</feature>
<dbReference type="GO" id="GO:0005886">
    <property type="term" value="C:plasma membrane"/>
    <property type="evidence" value="ECO:0007669"/>
    <property type="project" value="UniProtKB-SubCell"/>
</dbReference>
<evidence type="ECO:0000256" key="1">
    <source>
        <dbReference type="ARBA" id="ARBA00004236"/>
    </source>
</evidence>
<dbReference type="Pfam" id="PF07714">
    <property type="entry name" value="PK_Tyr_Ser-Thr"/>
    <property type="match status" value="1"/>
</dbReference>
<dbReference type="FunFam" id="1.10.510.10:FF:000448">
    <property type="entry name" value="Putative LRR receptor-like serine/threonine-protein kinase"/>
    <property type="match status" value="1"/>
</dbReference>
<evidence type="ECO:0000313" key="12">
    <source>
        <dbReference type="Proteomes" id="UP001454036"/>
    </source>
</evidence>
<evidence type="ECO:0000256" key="4">
    <source>
        <dbReference type="ARBA" id="ARBA00022729"/>
    </source>
</evidence>
<dbReference type="InterPro" id="IPR000719">
    <property type="entry name" value="Prot_kinase_dom"/>
</dbReference>
<keyword evidence="2" id="KW-1003">Cell membrane</keyword>
<dbReference type="SUPFAM" id="SSF56112">
    <property type="entry name" value="Protein kinase-like (PK-like)"/>
    <property type="match status" value="1"/>
</dbReference>
<dbReference type="InterPro" id="IPR003591">
    <property type="entry name" value="Leu-rich_rpt_typical-subtyp"/>
</dbReference>
<dbReference type="InterPro" id="IPR046959">
    <property type="entry name" value="PRK1-6/SRF4-like"/>
</dbReference>
<evidence type="ECO:0000313" key="11">
    <source>
        <dbReference type="EMBL" id="GAA0145485.1"/>
    </source>
</evidence>
<keyword evidence="12" id="KW-1185">Reference proteome</keyword>
<keyword evidence="5" id="KW-0677">Repeat</keyword>
<keyword evidence="11" id="KW-0675">Receptor</keyword>
<keyword evidence="8" id="KW-1133">Transmembrane helix</keyword>
<keyword evidence="8 11" id="KW-0812">Transmembrane</keyword>
<accession>A0AAV3P1M0</accession>
<dbReference type="FunFam" id="3.80.10.10:FF:000041">
    <property type="entry name" value="LRR receptor-like serine/threonine-protein kinase ERECTA"/>
    <property type="match status" value="1"/>
</dbReference>
<comment type="subcellular location">
    <subcellularLocation>
        <location evidence="1">Cell membrane</location>
    </subcellularLocation>
</comment>
<proteinExistence type="predicted"/>
<dbReference type="Proteomes" id="UP001454036">
    <property type="component" value="Unassembled WGS sequence"/>
</dbReference>
<feature type="chain" id="PRO_5043875875" evidence="9">
    <location>
        <begin position="27"/>
        <end position="823"/>
    </location>
</feature>
<dbReference type="Gene3D" id="3.80.10.10">
    <property type="entry name" value="Ribonuclease Inhibitor"/>
    <property type="match status" value="2"/>
</dbReference>
<feature type="domain" description="Protein kinase" evidence="10">
    <location>
        <begin position="483"/>
        <end position="769"/>
    </location>
</feature>
<dbReference type="GO" id="GO:0005524">
    <property type="term" value="F:ATP binding"/>
    <property type="evidence" value="ECO:0007669"/>
    <property type="project" value="InterPro"/>
</dbReference>
<sequence>MVNWLSRVVCVCIVCCLLLFDFSVEQQENILVLGEERIALIELRSSLGIRAKEWPIKKNPCTDWVGVSCSPSNSRVVEINISRFTRTIKGSQNPLFSVDAMQNLTALEAFNASNFALHGNIPDWFGLSFTSLQVLDLSSCGITGTIPSTFGNFINLTSLYLSDNNLAGSIPLSLGQSSRLSVLDLSKNSLSGDIPESFSSLRNLSSLDMSLNSLSGEIPPGIGKLSLLKRLNLSGNSLSSSIPFQLGDLSNLVDLDISKNSLVGPLPANFFASMRQIRFLVMAHANFSGEFPEILWSLPQLRFLDASGNNFTGRLPDVGPNVSFTGAIINLASNMFFGNLTTVIRRFSFVNLSANYLQGTVPDYARVNVSLSSNCLDNVPDQRNQRECSLFYSDRTPAISGKKNRNIMFWAVLGGVALSVLLVIFVVVLCVCLHKKGATEQRGTAEEPAPTRTNPQFPGVSLNFSILGNSFDYLQILQATGEFNNKNLIKHGHSGDLYTGLLEGEIPVVIKKVDFQSVKKEAYMVELDNFCKVPSHFRLVPLLGYCLEKDNEKFLVYKYMPNGDLSSVLFRNTNADDEKLHSLDWITRLKIAIGAAEGLCYLHHDCTPPLVHRDVQASSILLDDKFEVRLGSLSKVCVQEGDIHPRRFTRLLHMPQTSKQGTSGSPSATFAYDVYCFGKVLLELVTGKMGMSEANDASVKEWLNVIMPYINIYDKELVTNIIDPSLIIDEDLLEEVWAIAIVARSCLNPKPSKRPLMRYILKALENPLTVVRDTSSSRGSWNASLFGSWRSSSSDVVVVPEPTASKIEGGSWRTGNRRHNFIN</sequence>
<evidence type="ECO:0000256" key="8">
    <source>
        <dbReference type="SAM" id="Phobius"/>
    </source>
</evidence>
<name>A0AAV3P1M0_LITER</name>
<dbReference type="PANTHER" id="PTHR48007">
    <property type="entry name" value="LEUCINE-RICH REPEAT RECEPTOR-LIKE PROTEIN KINASE PXC1"/>
    <property type="match status" value="1"/>
</dbReference>
<keyword evidence="6 8" id="KW-0472">Membrane</keyword>
<keyword evidence="7" id="KW-0325">Glycoprotein</keyword>
<gene>
    <name evidence="11" type="ORF">LIER_05668</name>
</gene>
<dbReference type="SUPFAM" id="SSF52058">
    <property type="entry name" value="L domain-like"/>
    <property type="match status" value="1"/>
</dbReference>
<dbReference type="GO" id="GO:0004674">
    <property type="term" value="F:protein serine/threonine kinase activity"/>
    <property type="evidence" value="ECO:0007669"/>
    <property type="project" value="UniProtKB-EC"/>
</dbReference>
<dbReference type="Gene3D" id="3.30.200.20">
    <property type="entry name" value="Phosphorylase Kinase, domain 1"/>
    <property type="match status" value="1"/>
</dbReference>
<dbReference type="EMBL" id="BAABME010000786">
    <property type="protein sequence ID" value="GAA0145485.1"/>
    <property type="molecule type" value="Genomic_DNA"/>
</dbReference>
<dbReference type="AlphaFoldDB" id="A0AAV3P1M0"/>
<organism evidence="11 12">
    <name type="scientific">Lithospermum erythrorhizon</name>
    <name type="common">Purple gromwell</name>
    <name type="synonym">Lithospermum officinale var. erythrorhizon</name>
    <dbReference type="NCBI Taxonomy" id="34254"/>
    <lineage>
        <taxon>Eukaryota</taxon>
        <taxon>Viridiplantae</taxon>
        <taxon>Streptophyta</taxon>
        <taxon>Embryophyta</taxon>
        <taxon>Tracheophyta</taxon>
        <taxon>Spermatophyta</taxon>
        <taxon>Magnoliopsida</taxon>
        <taxon>eudicotyledons</taxon>
        <taxon>Gunneridae</taxon>
        <taxon>Pentapetalae</taxon>
        <taxon>asterids</taxon>
        <taxon>lamiids</taxon>
        <taxon>Boraginales</taxon>
        <taxon>Boraginaceae</taxon>
        <taxon>Boraginoideae</taxon>
        <taxon>Lithospermeae</taxon>
        <taxon>Lithospermum</taxon>
    </lineage>
</organism>
<reference evidence="11 12" key="1">
    <citation type="submission" date="2024-01" db="EMBL/GenBank/DDBJ databases">
        <title>The complete chloroplast genome sequence of Lithospermum erythrorhizon: insights into the phylogenetic relationship among Boraginaceae species and the maternal lineages of purple gromwells.</title>
        <authorList>
            <person name="Okada T."/>
            <person name="Watanabe K."/>
        </authorList>
    </citation>
    <scope>NUCLEOTIDE SEQUENCE [LARGE SCALE GENOMIC DNA]</scope>
</reference>
<dbReference type="SMART" id="SM00369">
    <property type="entry name" value="LRR_TYP"/>
    <property type="match status" value="6"/>
</dbReference>
<evidence type="ECO:0000256" key="9">
    <source>
        <dbReference type="SAM" id="SignalP"/>
    </source>
</evidence>
<dbReference type="PANTHER" id="PTHR48007:SF81">
    <property type="entry name" value="PROTEIN KINASE DOMAIN-CONTAINING PROTEIN"/>
    <property type="match status" value="1"/>
</dbReference>
<comment type="caution">
    <text evidence="11">The sequence shown here is derived from an EMBL/GenBank/DDBJ whole genome shotgun (WGS) entry which is preliminary data.</text>
</comment>
<evidence type="ECO:0000256" key="2">
    <source>
        <dbReference type="ARBA" id="ARBA00022475"/>
    </source>
</evidence>
<feature type="transmembrane region" description="Helical" evidence="8">
    <location>
        <begin position="407"/>
        <end position="433"/>
    </location>
</feature>
<evidence type="ECO:0000256" key="3">
    <source>
        <dbReference type="ARBA" id="ARBA00022614"/>
    </source>
</evidence>
<keyword evidence="3" id="KW-0433">Leucine-rich repeat</keyword>
<dbReference type="FunFam" id="3.80.10.10:FF:000383">
    <property type="entry name" value="Leucine-rich repeat receptor protein kinase EMS1"/>
    <property type="match status" value="1"/>
</dbReference>
<dbReference type="PROSITE" id="PS50011">
    <property type="entry name" value="PROTEIN_KINASE_DOM"/>
    <property type="match status" value="1"/>
</dbReference>
<evidence type="ECO:0000259" key="10">
    <source>
        <dbReference type="PROSITE" id="PS50011"/>
    </source>
</evidence>
<protein>
    <submittedName>
        <fullName evidence="11">Transmembrane signal receptor</fullName>
    </submittedName>
</protein>
<dbReference type="InterPro" id="IPR055414">
    <property type="entry name" value="LRR_R13L4/SHOC2-like"/>
</dbReference>